<proteinExistence type="predicted"/>
<dbReference type="EMBL" id="BK014797">
    <property type="protein sequence ID" value="DAD76224.1"/>
    <property type="molecule type" value="Genomic_DNA"/>
</dbReference>
<sequence>MVYTESIRGYPYMKKEQLAKEFQISTGTVRTRLFEIENQIKNGRYNDYAIIRDGNIVLINVLVFIDYLTYRRQLLDSNARKYTPAFHPEKLVQMIGWSNRAVVEEGAGGEA</sequence>
<protein>
    <submittedName>
        <fullName evidence="1">Regulatory protein</fullName>
    </submittedName>
</protein>
<evidence type="ECO:0000313" key="1">
    <source>
        <dbReference type="EMBL" id="DAD76224.1"/>
    </source>
</evidence>
<accession>A0A8S5M248</accession>
<name>A0A8S5M248_9CAUD</name>
<reference evidence="1" key="1">
    <citation type="journal article" date="2021" name="Proc. Natl. Acad. Sci. U.S.A.">
        <title>A Catalog of Tens of Thousands of Viruses from Human Metagenomes Reveals Hidden Associations with Chronic Diseases.</title>
        <authorList>
            <person name="Tisza M.J."/>
            <person name="Buck C.B."/>
        </authorList>
    </citation>
    <scope>NUCLEOTIDE SEQUENCE</scope>
    <source>
        <strain evidence="1">CtrfD19</strain>
    </source>
</reference>
<organism evidence="1">
    <name type="scientific">Siphoviridae sp. ctrfD19</name>
    <dbReference type="NCBI Taxonomy" id="2826478"/>
    <lineage>
        <taxon>Viruses</taxon>
        <taxon>Duplodnaviria</taxon>
        <taxon>Heunggongvirae</taxon>
        <taxon>Uroviricota</taxon>
        <taxon>Caudoviricetes</taxon>
    </lineage>
</organism>